<gene>
    <name evidence="7" type="ORF">BUALT_Bualt01G0038300</name>
</gene>
<dbReference type="InterPro" id="IPR004332">
    <property type="entry name" value="Transposase_MuDR"/>
</dbReference>
<feature type="compositionally biased region" description="Acidic residues" evidence="5">
    <location>
        <begin position="84"/>
        <end position="104"/>
    </location>
</feature>
<organism evidence="7 8">
    <name type="scientific">Buddleja alternifolia</name>
    <dbReference type="NCBI Taxonomy" id="168488"/>
    <lineage>
        <taxon>Eukaryota</taxon>
        <taxon>Viridiplantae</taxon>
        <taxon>Streptophyta</taxon>
        <taxon>Embryophyta</taxon>
        <taxon>Tracheophyta</taxon>
        <taxon>Spermatophyta</taxon>
        <taxon>Magnoliopsida</taxon>
        <taxon>eudicotyledons</taxon>
        <taxon>Gunneridae</taxon>
        <taxon>Pentapetalae</taxon>
        <taxon>asterids</taxon>
        <taxon>lamiids</taxon>
        <taxon>Lamiales</taxon>
        <taxon>Scrophulariaceae</taxon>
        <taxon>Buddlejeae</taxon>
        <taxon>Buddleja</taxon>
    </lineage>
</organism>
<keyword evidence="3" id="KW-0862">Zinc</keyword>
<feature type="compositionally biased region" description="Basic and acidic residues" evidence="5">
    <location>
        <begin position="33"/>
        <end position="43"/>
    </location>
</feature>
<dbReference type="Pfam" id="PF10551">
    <property type="entry name" value="MULE"/>
    <property type="match status" value="1"/>
</dbReference>
<feature type="compositionally biased region" description="Basic residues" evidence="5">
    <location>
        <begin position="196"/>
        <end position="210"/>
    </location>
</feature>
<evidence type="ECO:0000256" key="4">
    <source>
        <dbReference type="PROSITE-ProRule" id="PRU00325"/>
    </source>
</evidence>
<feature type="compositionally biased region" description="Basic and acidic residues" evidence="5">
    <location>
        <begin position="214"/>
        <end position="229"/>
    </location>
</feature>
<feature type="compositionally biased region" description="Acidic residues" evidence="5">
    <location>
        <begin position="156"/>
        <end position="166"/>
    </location>
</feature>
<dbReference type="InterPro" id="IPR006564">
    <property type="entry name" value="Znf_PMZ"/>
</dbReference>
<feature type="region of interest" description="Disordered" evidence="5">
    <location>
        <begin position="236"/>
        <end position="255"/>
    </location>
</feature>
<dbReference type="PANTHER" id="PTHR31973">
    <property type="entry name" value="POLYPROTEIN, PUTATIVE-RELATED"/>
    <property type="match status" value="1"/>
</dbReference>
<feature type="compositionally biased region" description="Low complexity" evidence="5">
    <location>
        <begin position="115"/>
        <end position="137"/>
    </location>
</feature>
<feature type="compositionally biased region" description="Acidic residues" evidence="5">
    <location>
        <begin position="50"/>
        <end position="77"/>
    </location>
</feature>
<evidence type="ECO:0000256" key="5">
    <source>
        <dbReference type="SAM" id="MobiDB-lite"/>
    </source>
</evidence>
<dbReference type="InterPro" id="IPR007527">
    <property type="entry name" value="Znf_SWIM"/>
</dbReference>
<feature type="region of interest" description="Disordered" evidence="5">
    <location>
        <begin position="779"/>
        <end position="806"/>
    </location>
</feature>
<evidence type="ECO:0000259" key="6">
    <source>
        <dbReference type="PROSITE" id="PS50966"/>
    </source>
</evidence>
<evidence type="ECO:0000313" key="8">
    <source>
        <dbReference type="Proteomes" id="UP000826271"/>
    </source>
</evidence>
<feature type="region of interest" description="Disordered" evidence="5">
    <location>
        <begin position="1"/>
        <end position="169"/>
    </location>
</feature>
<protein>
    <recommendedName>
        <fullName evidence="6">SWIM-type domain-containing protein</fullName>
    </recommendedName>
</protein>
<feature type="compositionally biased region" description="Polar residues" evidence="5">
    <location>
        <begin position="855"/>
        <end position="876"/>
    </location>
</feature>
<dbReference type="EMBL" id="WHWC01000001">
    <property type="protein sequence ID" value="KAG8390005.1"/>
    <property type="molecule type" value="Genomic_DNA"/>
</dbReference>
<feature type="compositionally biased region" description="Basic residues" evidence="5">
    <location>
        <begin position="781"/>
        <end position="794"/>
    </location>
</feature>
<feature type="compositionally biased region" description="Low complexity" evidence="5">
    <location>
        <begin position="186"/>
        <end position="195"/>
    </location>
</feature>
<comment type="caution">
    <text evidence="7">The sequence shown here is derived from an EMBL/GenBank/DDBJ whole genome shotgun (WGS) entry which is preliminary data.</text>
</comment>
<dbReference type="Proteomes" id="UP000826271">
    <property type="component" value="Unassembled WGS sequence"/>
</dbReference>
<keyword evidence="1" id="KW-0479">Metal-binding</keyword>
<accession>A0AAV6Y8D5</accession>
<proteinExistence type="predicted"/>
<reference evidence="7" key="1">
    <citation type="submission" date="2019-10" db="EMBL/GenBank/DDBJ databases">
        <authorList>
            <person name="Zhang R."/>
            <person name="Pan Y."/>
            <person name="Wang J."/>
            <person name="Ma R."/>
            <person name="Yu S."/>
        </authorList>
    </citation>
    <scope>NUCLEOTIDE SEQUENCE</scope>
    <source>
        <strain evidence="7">LA-IB0</strain>
        <tissue evidence="7">Leaf</tissue>
    </source>
</reference>
<feature type="region of interest" description="Disordered" evidence="5">
    <location>
        <begin position="185"/>
        <end position="230"/>
    </location>
</feature>
<feature type="domain" description="SWIM-type" evidence="6">
    <location>
        <begin position="704"/>
        <end position="736"/>
    </location>
</feature>
<keyword evidence="8" id="KW-1185">Reference proteome</keyword>
<dbReference type="Pfam" id="PF03108">
    <property type="entry name" value="DBD_Tnp_Mut"/>
    <property type="match status" value="1"/>
</dbReference>
<dbReference type="PANTHER" id="PTHR31973:SF187">
    <property type="entry name" value="MUTATOR TRANSPOSASE MUDRA PROTEIN"/>
    <property type="match status" value="1"/>
</dbReference>
<dbReference type="Pfam" id="PF04434">
    <property type="entry name" value="SWIM"/>
    <property type="match status" value="1"/>
</dbReference>
<dbReference type="PROSITE" id="PS50966">
    <property type="entry name" value="ZF_SWIM"/>
    <property type="match status" value="1"/>
</dbReference>
<feature type="region of interest" description="Disordered" evidence="5">
    <location>
        <begin position="855"/>
        <end position="912"/>
    </location>
</feature>
<keyword evidence="2 4" id="KW-0863">Zinc-finger</keyword>
<dbReference type="AlphaFoldDB" id="A0AAV6Y8D5"/>
<name>A0AAV6Y8D5_9LAMI</name>
<evidence type="ECO:0000256" key="2">
    <source>
        <dbReference type="ARBA" id="ARBA00022771"/>
    </source>
</evidence>
<dbReference type="GO" id="GO:0008270">
    <property type="term" value="F:zinc ion binding"/>
    <property type="evidence" value="ECO:0007669"/>
    <property type="project" value="UniProtKB-KW"/>
</dbReference>
<evidence type="ECO:0000313" key="7">
    <source>
        <dbReference type="EMBL" id="KAG8390005.1"/>
    </source>
</evidence>
<sequence>MAQSRASRAVVLGKSKISEEKNSEVDAMAQSRGAEKGKGKMAEQDIPFTVDEEDSRSEFDDSSDEDYLESDDSEDDEKGYKELVDEDNYDGDEELVEEGNYDGFEELKEEPNVRTSGGTSSAAAGGDTSGAATFGGTSDEEDLEREFSDSPSFILDDIEGSSDDDIFLGKNPTKAELLRKLRKFISQSKNQNKNHNQTKTKKKDKSKRSTKGINIREGEGPNQSFHDDWYSDPGEEDELLSLDGSDDEIGEKSGPRHHFFREGEWNMKGKSIVVGMKFENFRVYREVLRDYCVRNGFDVEYIRNEAKRVTVTCKNENCKWRLHASPIQNTKIFQIKSLKGVHSCAKTFDNKLAKFSYIAKRLEQMIRDNPHVSNDQLRNAINRKCGVGVSSAKVSRAKRAAIDKIVGLDSKQYDLLWDYCETVRARNPGSLILLRRKEDVEPPTFDKLYVSLHAMKQGFLSGCRPIIGLDGCFLKTLFGGQLLVAVGRDGNDNMVPIAIAVVQVENYESWKWFLSVLLEDIGGMESAKLAPYAEHRFCLRHMYENFKKRYKSSLLKDLFWRAASSANEHDFEMCMKRIELADPKIDENVKTTAKWLRKVPFQHWCRAYFRTNCKSDILVNNLCVSFNNYILAARDKLIISMIEWIRTRLMSRIQMKNEGMLKYAGVICPNILKKINKQSEVARNCTARFCGGQEFEVDHLLDKYVVDLDRKTCTCGMYQLNGYPCCHAYAAIANKRNYVEDYVDICYKKETYLKVYEYMIHAVPGQRDYIKTNYPPLRAPTIKRKRGRPKKARMRGPGEGLNSTRMGLTHASKNCLEMGHNKGSCTNPTHPNSKLYRGPVADEVPEAPQQIENAATQQSAGFDAPQPTQASQSAPIGTNGIKASGNNQRPRVTKYPLQKPNARDGSANIPTE</sequence>
<evidence type="ECO:0000256" key="1">
    <source>
        <dbReference type="ARBA" id="ARBA00022723"/>
    </source>
</evidence>
<evidence type="ECO:0000256" key="3">
    <source>
        <dbReference type="ARBA" id="ARBA00022833"/>
    </source>
</evidence>
<dbReference type="InterPro" id="IPR018289">
    <property type="entry name" value="MULE_transposase_dom"/>
</dbReference>
<feature type="compositionally biased region" description="Acidic residues" evidence="5">
    <location>
        <begin position="236"/>
        <end position="249"/>
    </location>
</feature>
<dbReference type="SMART" id="SM00575">
    <property type="entry name" value="ZnF_PMZ"/>
    <property type="match status" value="1"/>
</dbReference>